<sequence>MDLKRQLLKKKKEKEDKREEFKSKINSGKKEEVVEREDLNICNKMIREESRKRLLELLEKCDDVYKSQNFYRKVCEELGNIIEMRKEIIKELEKTTNKLADHILYGNFIEKGSSFAQVTSGLVAPFFPFVPYISPLAVGAEVVDNAYKYHQERYEKKSMNKFKEKIYEDKKVQEECKLIESMLQKSETIDFELSNSL</sequence>
<proteinExistence type="predicted"/>
<keyword evidence="2" id="KW-1185">Reference proteome</keyword>
<evidence type="ECO:0000313" key="2">
    <source>
        <dbReference type="Proteomes" id="UP000789920"/>
    </source>
</evidence>
<dbReference type="EMBL" id="CAJVQC010008687">
    <property type="protein sequence ID" value="CAG8595591.1"/>
    <property type="molecule type" value="Genomic_DNA"/>
</dbReference>
<accession>A0ACA9MKK2</accession>
<organism evidence="1 2">
    <name type="scientific">Racocetra persica</name>
    <dbReference type="NCBI Taxonomy" id="160502"/>
    <lineage>
        <taxon>Eukaryota</taxon>
        <taxon>Fungi</taxon>
        <taxon>Fungi incertae sedis</taxon>
        <taxon>Mucoromycota</taxon>
        <taxon>Glomeromycotina</taxon>
        <taxon>Glomeromycetes</taxon>
        <taxon>Diversisporales</taxon>
        <taxon>Gigasporaceae</taxon>
        <taxon>Racocetra</taxon>
    </lineage>
</organism>
<gene>
    <name evidence="1" type="ORF">RPERSI_LOCUS5715</name>
</gene>
<name>A0ACA9MKK2_9GLOM</name>
<reference evidence="1" key="1">
    <citation type="submission" date="2021-06" db="EMBL/GenBank/DDBJ databases">
        <authorList>
            <person name="Kallberg Y."/>
            <person name="Tangrot J."/>
            <person name="Rosling A."/>
        </authorList>
    </citation>
    <scope>NUCLEOTIDE SEQUENCE</scope>
    <source>
        <strain evidence="1">MA461A</strain>
    </source>
</reference>
<protein>
    <submittedName>
        <fullName evidence="1">12188_t:CDS:1</fullName>
    </submittedName>
</protein>
<feature type="non-terminal residue" evidence="1">
    <location>
        <position position="197"/>
    </location>
</feature>
<evidence type="ECO:0000313" key="1">
    <source>
        <dbReference type="EMBL" id="CAG8595591.1"/>
    </source>
</evidence>
<comment type="caution">
    <text evidence="1">The sequence shown here is derived from an EMBL/GenBank/DDBJ whole genome shotgun (WGS) entry which is preliminary data.</text>
</comment>
<dbReference type="Proteomes" id="UP000789920">
    <property type="component" value="Unassembled WGS sequence"/>
</dbReference>